<proteinExistence type="predicted"/>
<sequence>MRSWLLMFLLLLSSLLVHEAQGIRVLKGSVADRQHNIQGILPGKRNNSVGVDEEAVIACKSKHCSGKKKRKLSRVQKETHHWLPRIHEDYYGPRMHRPKHH</sequence>
<keyword evidence="1" id="KW-0732">Signal</keyword>
<accession>A0AAW2TGQ2</accession>
<dbReference type="PANTHER" id="PTHR33743:SF33">
    <property type="match status" value="1"/>
</dbReference>
<dbReference type="EMBL" id="JACGWJ010000008">
    <property type="protein sequence ID" value="KAL0403896.1"/>
    <property type="molecule type" value="Genomic_DNA"/>
</dbReference>
<comment type="caution">
    <text evidence="2">The sequence shown here is derived from an EMBL/GenBank/DDBJ whole genome shotgun (WGS) entry which is preliminary data.</text>
</comment>
<evidence type="ECO:0000256" key="1">
    <source>
        <dbReference type="SAM" id="SignalP"/>
    </source>
</evidence>
<gene>
    <name evidence="2" type="ORF">Sradi_2030400</name>
</gene>
<reference evidence="2" key="1">
    <citation type="submission" date="2020-06" db="EMBL/GenBank/DDBJ databases">
        <authorList>
            <person name="Li T."/>
            <person name="Hu X."/>
            <person name="Zhang T."/>
            <person name="Song X."/>
            <person name="Zhang H."/>
            <person name="Dai N."/>
            <person name="Sheng W."/>
            <person name="Hou X."/>
            <person name="Wei L."/>
        </authorList>
    </citation>
    <scope>NUCLEOTIDE SEQUENCE</scope>
    <source>
        <strain evidence="2">G02</strain>
        <tissue evidence="2">Leaf</tissue>
    </source>
</reference>
<feature type="chain" id="PRO_5043822784" evidence="1">
    <location>
        <begin position="23"/>
        <end position="101"/>
    </location>
</feature>
<feature type="signal peptide" evidence="1">
    <location>
        <begin position="1"/>
        <end position="22"/>
    </location>
</feature>
<dbReference type="PANTHER" id="PTHR33743">
    <property type="entry name" value="PROTEIN GOLVEN 6-RELATED"/>
    <property type="match status" value="1"/>
</dbReference>
<protein>
    <submittedName>
        <fullName evidence="2">Uncharacterized protein</fullName>
    </submittedName>
</protein>
<evidence type="ECO:0000313" key="2">
    <source>
        <dbReference type="EMBL" id="KAL0403896.1"/>
    </source>
</evidence>
<organism evidence="2">
    <name type="scientific">Sesamum radiatum</name>
    <name type="common">Black benniseed</name>
    <dbReference type="NCBI Taxonomy" id="300843"/>
    <lineage>
        <taxon>Eukaryota</taxon>
        <taxon>Viridiplantae</taxon>
        <taxon>Streptophyta</taxon>
        <taxon>Embryophyta</taxon>
        <taxon>Tracheophyta</taxon>
        <taxon>Spermatophyta</taxon>
        <taxon>Magnoliopsida</taxon>
        <taxon>eudicotyledons</taxon>
        <taxon>Gunneridae</taxon>
        <taxon>Pentapetalae</taxon>
        <taxon>asterids</taxon>
        <taxon>lamiids</taxon>
        <taxon>Lamiales</taxon>
        <taxon>Pedaliaceae</taxon>
        <taxon>Sesamum</taxon>
    </lineage>
</organism>
<name>A0AAW2TGQ2_SESRA</name>
<reference evidence="2" key="2">
    <citation type="journal article" date="2024" name="Plant">
        <title>Genomic evolution and insights into agronomic trait innovations of Sesamum species.</title>
        <authorList>
            <person name="Miao H."/>
            <person name="Wang L."/>
            <person name="Qu L."/>
            <person name="Liu H."/>
            <person name="Sun Y."/>
            <person name="Le M."/>
            <person name="Wang Q."/>
            <person name="Wei S."/>
            <person name="Zheng Y."/>
            <person name="Lin W."/>
            <person name="Duan Y."/>
            <person name="Cao H."/>
            <person name="Xiong S."/>
            <person name="Wang X."/>
            <person name="Wei L."/>
            <person name="Li C."/>
            <person name="Ma Q."/>
            <person name="Ju M."/>
            <person name="Zhao R."/>
            <person name="Li G."/>
            <person name="Mu C."/>
            <person name="Tian Q."/>
            <person name="Mei H."/>
            <person name="Zhang T."/>
            <person name="Gao T."/>
            <person name="Zhang H."/>
        </authorList>
    </citation>
    <scope>NUCLEOTIDE SEQUENCE</scope>
    <source>
        <strain evidence="2">G02</strain>
    </source>
</reference>
<dbReference type="AlphaFoldDB" id="A0AAW2TGQ2"/>